<feature type="domain" description="PPM-type phosphatase" evidence="2">
    <location>
        <begin position="129"/>
        <end position="465"/>
    </location>
</feature>
<dbReference type="InterPro" id="IPR036457">
    <property type="entry name" value="PPM-type-like_dom_sf"/>
</dbReference>
<dbReference type="CDD" id="cd00143">
    <property type="entry name" value="PP2Cc"/>
    <property type="match status" value="1"/>
</dbReference>
<evidence type="ECO:0000259" key="2">
    <source>
        <dbReference type="PROSITE" id="PS51746"/>
    </source>
</evidence>
<dbReference type="InterPro" id="IPR001932">
    <property type="entry name" value="PPM-type_phosphatase-like_dom"/>
</dbReference>
<organism evidence="3">
    <name type="scientific">Phaeodactylum tricornutum</name>
    <name type="common">Diatom</name>
    <dbReference type="NCBI Taxonomy" id="2850"/>
    <lineage>
        <taxon>Eukaryota</taxon>
        <taxon>Sar</taxon>
        <taxon>Stramenopiles</taxon>
        <taxon>Ochrophyta</taxon>
        <taxon>Bacillariophyta</taxon>
        <taxon>Bacillariophyceae</taxon>
        <taxon>Bacillariophycidae</taxon>
        <taxon>Naviculales</taxon>
        <taxon>Phaeodactylaceae</taxon>
        <taxon>Phaeodactylum</taxon>
    </lineage>
</organism>
<gene>
    <name evidence="3" type="ORF">PTTT1_LOCUS13251</name>
</gene>
<dbReference type="Pfam" id="PF00481">
    <property type="entry name" value="PP2C"/>
    <property type="match status" value="1"/>
</dbReference>
<name>A0A8J9X4X1_PHATR</name>
<dbReference type="PROSITE" id="PS51746">
    <property type="entry name" value="PPM_2"/>
    <property type="match status" value="1"/>
</dbReference>
<dbReference type="GO" id="GO:0004722">
    <property type="term" value="F:protein serine/threonine phosphatase activity"/>
    <property type="evidence" value="ECO:0007669"/>
    <property type="project" value="InterPro"/>
</dbReference>
<dbReference type="InterPro" id="IPR015655">
    <property type="entry name" value="PP2C"/>
</dbReference>
<dbReference type="SUPFAM" id="SSF81606">
    <property type="entry name" value="PP2C-like"/>
    <property type="match status" value="1"/>
</dbReference>
<sequence length="484" mass="52390">MLRTSLPFRLLASFSTQFMRSTVVPRTVAVRPYPYHPSPTPLLFTVAAVLALRPKTTLADSPSSNAGEDKGCPFYGCPLYPVDVHYGSPSVQQALAALRETPRDKMGDSASGTVGNDALDAAGRDDAVTLTLIGYKGGGLSDQVNQDRSFVVSPFRVPVDDPPPPPHDQGVAHRILVGVFDGHAPLGELVSEFTAQELPIRLARNLQQAERERTSHTDDAVRSATQQCLVQTFLELDRDAPAHESGGCTATVVLLQNDDIFVANAGDSRSMIVTYRAHTRQTRVAYISREDKPNLPDERARVEAMGGQVYIPARGTSRVVYHDSVTGVPTGLAMSRSIGDWEAGKLGVIAEPIVDVLHVPDVVANARRKATKPPQANDNPQEAAAETADSDEDDVYVFCVSATDGMMDFLSEDDVARVVAHALYESDGPHPITACERLVYAAANAWQQSKQGRYRDDIAIAISTLRTPLPQKFGIHRAASKDEL</sequence>
<proteinExistence type="predicted"/>
<dbReference type="Gene3D" id="3.60.40.10">
    <property type="entry name" value="PPM-type phosphatase domain"/>
    <property type="match status" value="1"/>
</dbReference>
<dbReference type="PANTHER" id="PTHR47992">
    <property type="entry name" value="PROTEIN PHOSPHATASE"/>
    <property type="match status" value="1"/>
</dbReference>
<evidence type="ECO:0000256" key="1">
    <source>
        <dbReference type="SAM" id="MobiDB-lite"/>
    </source>
</evidence>
<feature type="region of interest" description="Disordered" evidence="1">
    <location>
        <begin position="368"/>
        <end position="389"/>
    </location>
</feature>
<dbReference type="EMBL" id="OU594954">
    <property type="protein sequence ID" value="CAG9280422.1"/>
    <property type="molecule type" value="Genomic_DNA"/>
</dbReference>
<dbReference type="Proteomes" id="UP000836788">
    <property type="component" value="Chromosome 13"/>
</dbReference>
<evidence type="ECO:0000313" key="3">
    <source>
        <dbReference type="EMBL" id="CAG9280422.1"/>
    </source>
</evidence>
<accession>A0A8J9X4X1</accession>
<dbReference type="AlphaFoldDB" id="A0A8J9X4X1"/>
<dbReference type="SMART" id="SM00332">
    <property type="entry name" value="PP2Cc"/>
    <property type="match status" value="1"/>
</dbReference>
<reference evidence="3" key="1">
    <citation type="submission" date="2022-02" db="EMBL/GenBank/DDBJ databases">
        <authorList>
            <person name="Giguere J D."/>
        </authorList>
    </citation>
    <scope>NUCLEOTIDE SEQUENCE</scope>
    <source>
        <strain evidence="3">CCAP 1055/1</strain>
    </source>
</reference>
<protein>
    <recommendedName>
        <fullName evidence="2">PPM-type phosphatase domain-containing protein</fullName>
    </recommendedName>
</protein>